<sequence length="107" mass="11064">MSSGGTAGPRAGAGAAAAPVSAAARAAGAPAVRSSEPASAAPAMTLRRRNGFEDARDAEKSGEEGVAEEEFMWSMLLRRRPPDIRAFPHFAPDATLRKNPAPPQGRP</sequence>
<feature type="region of interest" description="Disordered" evidence="1">
    <location>
        <begin position="1"/>
        <end position="69"/>
    </location>
</feature>
<feature type="compositionally biased region" description="Low complexity" evidence="1">
    <location>
        <begin position="1"/>
        <end position="35"/>
    </location>
</feature>
<feature type="compositionally biased region" description="Basic and acidic residues" evidence="1">
    <location>
        <begin position="50"/>
        <end position="63"/>
    </location>
</feature>
<proteinExistence type="predicted"/>
<gene>
    <name evidence="2" type="ORF">H340_30708</name>
</gene>
<name>M3BY75_STRM1</name>
<protein>
    <submittedName>
        <fullName evidence="2">Uncharacterized protein</fullName>
    </submittedName>
</protein>
<evidence type="ECO:0000313" key="3">
    <source>
        <dbReference type="Proteomes" id="UP000011740"/>
    </source>
</evidence>
<reference evidence="2 3" key="1">
    <citation type="journal article" date="2013" name="Genome Announc.">
        <title>Whole-Genome Shotgun Assembly and Analysis of the Genome of Streptomyces mobaraensis DSM 40847, a Strain for Industrial Production of Microbial Transglutaminase.</title>
        <authorList>
            <person name="Yang H."/>
            <person name="He T."/>
            <person name="Wu W."/>
            <person name="Zhu W."/>
            <person name="Lu B."/>
            <person name="Sun W."/>
        </authorList>
    </citation>
    <scope>NUCLEOTIDE SEQUENCE [LARGE SCALE GENOMIC DNA]</scope>
    <source>
        <strain evidence="2 3">DSM 40847</strain>
    </source>
</reference>
<comment type="caution">
    <text evidence="2">The sequence shown here is derived from an EMBL/GenBank/DDBJ whole genome shotgun (WGS) entry which is preliminary data.</text>
</comment>
<evidence type="ECO:0000313" key="2">
    <source>
        <dbReference type="EMBL" id="EME96601.1"/>
    </source>
</evidence>
<organism evidence="2 3">
    <name type="scientific">Streptomyces mobaraensis (strain ATCC 29032 / DSM 40847 / JCM 4168 / NBRC 13819 / NCIMB 11159 / IPCR 16-22)</name>
    <dbReference type="NCBI Taxonomy" id="1223523"/>
    <lineage>
        <taxon>Bacteria</taxon>
        <taxon>Bacillati</taxon>
        <taxon>Actinomycetota</taxon>
        <taxon>Actinomycetes</taxon>
        <taxon>Kitasatosporales</taxon>
        <taxon>Streptomycetaceae</taxon>
        <taxon>Streptomyces</taxon>
    </lineage>
</organism>
<dbReference type="AlphaFoldDB" id="M3BY75"/>
<evidence type="ECO:0000256" key="1">
    <source>
        <dbReference type="SAM" id="MobiDB-lite"/>
    </source>
</evidence>
<accession>M3BY75</accession>
<dbReference type="EMBL" id="AORZ01000193">
    <property type="protein sequence ID" value="EME96601.1"/>
    <property type="molecule type" value="Genomic_DNA"/>
</dbReference>
<feature type="region of interest" description="Disordered" evidence="1">
    <location>
        <begin position="85"/>
        <end position="107"/>
    </location>
</feature>
<dbReference type="Proteomes" id="UP000011740">
    <property type="component" value="Unassembled WGS sequence"/>
</dbReference>